<comment type="caution">
    <text evidence="9">The sequence shown here is derived from an EMBL/GenBank/DDBJ whole genome shotgun (WGS) entry which is preliminary data.</text>
</comment>
<evidence type="ECO:0000256" key="3">
    <source>
        <dbReference type="ARBA" id="ARBA00022475"/>
    </source>
</evidence>
<keyword evidence="5 7" id="KW-1133">Transmembrane helix</keyword>
<evidence type="ECO:0000256" key="6">
    <source>
        <dbReference type="ARBA" id="ARBA00023136"/>
    </source>
</evidence>
<feature type="transmembrane region" description="Helical" evidence="7">
    <location>
        <begin position="272"/>
        <end position="297"/>
    </location>
</feature>
<feature type="transmembrane region" description="Helical" evidence="7">
    <location>
        <begin position="317"/>
        <end position="340"/>
    </location>
</feature>
<evidence type="ECO:0000256" key="4">
    <source>
        <dbReference type="ARBA" id="ARBA00022692"/>
    </source>
</evidence>
<proteinExistence type="predicted"/>
<feature type="transmembrane region" description="Helical" evidence="7">
    <location>
        <begin position="80"/>
        <end position="102"/>
    </location>
</feature>
<feature type="transmembrane region" description="Helical" evidence="7">
    <location>
        <begin position="395"/>
        <end position="416"/>
    </location>
</feature>
<dbReference type="PANTHER" id="PTHR30183">
    <property type="entry name" value="MOLYBDENUM TRANSPORT SYSTEM PERMEASE PROTEIN MODB"/>
    <property type="match status" value="1"/>
</dbReference>
<keyword evidence="3" id="KW-1003">Cell membrane</keyword>
<feature type="transmembrane region" description="Helical" evidence="7">
    <location>
        <begin position="361"/>
        <end position="383"/>
    </location>
</feature>
<feature type="transmembrane region" description="Helical" evidence="7">
    <location>
        <begin position="228"/>
        <end position="252"/>
    </location>
</feature>
<feature type="transmembrane region" description="Helical" evidence="7">
    <location>
        <begin position="499"/>
        <end position="517"/>
    </location>
</feature>
<evidence type="ECO:0000313" key="10">
    <source>
        <dbReference type="Proteomes" id="UP001161405"/>
    </source>
</evidence>
<evidence type="ECO:0000256" key="5">
    <source>
        <dbReference type="ARBA" id="ARBA00022989"/>
    </source>
</evidence>
<feature type="transmembrane region" description="Helical" evidence="7">
    <location>
        <begin position="454"/>
        <end position="476"/>
    </location>
</feature>
<dbReference type="PROSITE" id="PS50928">
    <property type="entry name" value="ABC_TM1"/>
    <property type="match status" value="2"/>
</dbReference>
<dbReference type="EMBL" id="BSNI01000001">
    <property type="protein sequence ID" value="GLQ16202.1"/>
    <property type="molecule type" value="Genomic_DNA"/>
</dbReference>
<feature type="transmembrane region" description="Helical" evidence="7">
    <location>
        <begin position="46"/>
        <end position="68"/>
    </location>
</feature>
<organism evidence="9 10">
    <name type="scientific">Maritalea porphyrae</name>
    <dbReference type="NCBI Taxonomy" id="880732"/>
    <lineage>
        <taxon>Bacteria</taxon>
        <taxon>Pseudomonadati</taxon>
        <taxon>Pseudomonadota</taxon>
        <taxon>Alphaproteobacteria</taxon>
        <taxon>Hyphomicrobiales</taxon>
        <taxon>Devosiaceae</taxon>
        <taxon>Maritalea</taxon>
    </lineage>
</organism>
<accession>A0ABQ5UNG2</accession>
<keyword evidence="6 7" id="KW-0472">Membrane</keyword>
<protein>
    <submittedName>
        <fullName evidence="9">Thiamine/thiamine pyrophosphate ABC transporter permease ThiP</fullName>
    </submittedName>
</protein>
<dbReference type="SUPFAM" id="SSF161098">
    <property type="entry name" value="MetI-like"/>
    <property type="match status" value="2"/>
</dbReference>
<evidence type="ECO:0000313" key="9">
    <source>
        <dbReference type="EMBL" id="GLQ16202.1"/>
    </source>
</evidence>
<feature type="transmembrane region" description="Helical" evidence="7">
    <location>
        <begin position="5"/>
        <end position="26"/>
    </location>
</feature>
<reference evidence="9" key="2">
    <citation type="submission" date="2023-01" db="EMBL/GenBank/DDBJ databases">
        <title>Draft genome sequence of Maritalea porphyrae strain NBRC 107169.</title>
        <authorList>
            <person name="Sun Q."/>
            <person name="Mori K."/>
        </authorList>
    </citation>
    <scope>NUCLEOTIDE SEQUENCE</scope>
    <source>
        <strain evidence="9">NBRC 107169</strain>
    </source>
</reference>
<evidence type="ECO:0000256" key="2">
    <source>
        <dbReference type="ARBA" id="ARBA00022448"/>
    </source>
</evidence>
<comment type="subcellular location">
    <subcellularLocation>
        <location evidence="1">Cell membrane</location>
        <topology evidence="1">Multi-pass membrane protein</topology>
    </subcellularLocation>
</comment>
<dbReference type="InterPro" id="IPR035906">
    <property type="entry name" value="MetI-like_sf"/>
</dbReference>
<dbReference type="InterPro" id="IPR000515">
    <property type="entry name" value="MetI-like"/>
</dbReference>
<evidence type="ECO:0000256" key="7">
    <source>
        <dbReference type="SAM" id="Phobius"/>
    </source>
</evidence>
<evidence type="ECO:0000259" key="8">
    <source>
        <dbReference type="PROSITE" id="PS50928"/>
    </source>
</evidence>
<dbReference type="Proteomes" id="UP001161405">
    <property type="component" value="Unassembled WGS sequence"/>
</dbReference>
<gene>
    <name evidence="9" type="primary">thiP</name>
    <name evidence="9" type="ORF">GCM10007879_04510</name>
</gene>
<sequence length="530" mass="56793">MLVGLLIALAVGALICELIAIIWQAADLFGNEQTTSANLLHLLRMSAIQAGLSVLLAFITGGIVAIALTRLSFFGKPLALAILSAGLVLPTLVVAFGLLAIWGRAGLINDISQAVGLGKLPFTIFGLQGILAAHTILNGSFAARIFYDRLQALPTASLKLGQSLGLSEWQRIRILDWPVIRSAMPGLGATIFLMCFTSFSIVLLLGGGPANATFEVAIFEAVKLDFDLHRAAILAATQLGFCLLIIIPTAGLKSSSVLIGAQQRHVWQATGWTKWTVAFVLFVLLLAYASPLLIILVEGFDVRFFTLVSSTKFINALITSCTIALASASIALGAAMLLAFARAELIYRNASKAQTSLLRTIISAPIFAYLATPAIVLALGFFLLARVAGLDTSKVGIYVVILANALLALPLANATLGPPVEKIANKSYRLVKSLNIHGWRRFRYVELPLIRKECAYVFALGFSYSFGDLGVIALFGTDEFSTLPWMMYRALGAYRSNDAAMLAAMLLIVAVLSFYLFPKLLGGRDNAHAQ</sequence>
<feature type="domain" description="ABC transmembrane type-1" evidence="8">
    <location>
        <begin position="317"/>
        <end position="518"/>
    </location>
</feature>
<feature type="domain" description="ABC transmembrane type-1" evidence="8">
    <location>
        <begin position="43"/>
        <end position="247"/>
    </location>
</feature>
<dbReference type="Gene3D" id="1.10.3720.10">
    <property type="entry name" value="MetI-like"/>
    <property type="match status" value="2"/>
</dbReference>
<feature type="transmembrane region" description="Helical" evidence="7">
    <location>
        <begin position="187"/>
        <end position="208"/>
    </location>
</feature>
<evidence type="ECO:0000256" key="1">
    <source>
        <dbReference type="ARBA" id="ARBA00004651"/>
    </source>
</evidence>
<reference evidence="9" key="1">
    <citation type="journal article" date="2014" name="Int. J. Syst. Evol. Microbiol.">
        <title>Complete genome of a new Firmicutes species belonging to the dominant human colonic microbiota ('Ruminococcus bicirculans') reveals two chromosomes and a selective capacity to utilize plant glucans.</title>
        <authorList>
            <consortium name="NISC Comparative Sequencing Program"/>
            <person name="Wegmann U."/>
            <person name="Louis P."/>
            <person name="Goesmann A."/>
            <person name="Henrissat B."/>
            <person name="Duncan S.H."/>
            <person name="Flint H.J."/>
        </authorList>
    </citation>
    <scope>NUCLEOTIDE SEQUENCE</scope>
    <source>
        <strain evidence="9">NBRC 107169</strain>
    </source>
</reference>
<keyword evidence="10" id="KW-1185">Reference proteome</keyword>
<dbReference type="PANTHER" id="PTHR30183:SF9">
    <property type="entry name" value="THIAMINE TRANSPORT SYSTEM PERMEASE PROTEIN THIP"/>
    <property type="match status" value="1"/>
</dbReference>
<keyword evidence="2" id="KW-0813">Transport</keyword>
<name>A0ABQ5UNG2_9HYPH</name>
<feature type="transmembrane region" description="Helical" evidence="7">
    <location>
        <begin position="122"/>
        <end position="147"/>
    </location>
</feature>
<dbReference type="CDD" id="cd06261">
    <property type="entry name" value="TM_PBP2"/>
    <property type="match status" value="2"/>
</dbReference>
<keyword evidence="4 7" id="KW-0812">Transmembrane</keyword>